<reference evidence="1 2" key="1">
    <citation type="journal article" date="2011" name="PLoS ONE">
        <title>The complete genome sequence of Thermoproteus tenax: a physiologically versatile member of the Crenarchaeota.</title>
        <authorList>
            <person name="Siebers B."/>
            <person name="Zaparty M."/>
            <person name="Raddatz G."/>
            <person name="Tjaden B."/>
            <person name="Albers S.V."/>
            <person name="Bell S.D."/>
            <person name="Blombach F."/>
            <person name="Kletzin A."/>
            <person name="Kyrpides N."/>
            <person name="Lanz C."/>
            <person name="Plagens A."/>
            <person name="Rampp M."/>
            <person name="Rosinus A."/>
            <person name="von Jan M."/>
            <person name="Makarova K.S."/>
            <person name="Klenk H.P."/>
            <person name="Schuster S.C."/>
            <person name="Hensel R."/>
        </authorList>
    </citation>
    <scope>NUCLEOTIDE SEQUENCE [LARGE SCALE GENOMIC DNA]</scope>
    <source>
        <strain evidence="2">ATCC 35583 / DSM 2078 / JCM 9277 / NBRC 100435 / Kra 1</strain>
    </source>
</reference>
<evidence type="ECO:0000313" key="2">
    <source>
        <dbReference type="Proteomes" id="UP000002654"/>
    </source>
</evidence>
<dbReference type="KEGG" id="ttn:TTX_1975"/>
<keyword evidence="2" id="KW-1185">Reference proteome</keyword>
<dbReference type="InterPro" id="IPR036511">
    <property type="entry name" value="TGT-like_sf"/>
</dbReference>
<dbReference type="EMBL" id="FN869859">
    <property type="protein sequence ID" value="CCC82589.1"/>
    <property type="molecule type" value="Genomic_DNA"/>
</dbReference>
<dbReference type="SUPFAM" id="SSF51713">
    <property type="entry name" value="tRNA-guanine transglycosylase"/>
    <property type="match status" value="1"/>
</dbReference>
<dbReference type="AlphaFoldDB" id="G4RLZ4"/>
<proteinExistence type="predicted"/>
<gene>
    <name evidence="1" type="ordered locus">TTX_1975</name>
</gene>
<dbReference type="PaxDb" id="768679-TTX_1975"/>
<protein>
    <submittedName>
        <fullName evidence="1">Queuine/archaeosine tRNA-ribosyltransferase</fullName>
    </submittedName>
</protein>
<dbReference type="GO" id="GO:0006400">
    <property type="term" value="P:tRNA modification"/>
    <property type="evidence" value="ECO:0007669"/>
    <property type="project" value="InterPro"/>
</dbReference>
<dbReference type="STRING" id="768679.TTX_1975"/>
<dbReference type="HOGENOM" id="CLU_873238_0_0_2"/>
<dbReference type="Gene3D" id="3.20.20.105">
    <property type="entry name" value="Queuine tRNA-ribosyltransferase-like"/>
    <property type="match status" value="1"/>
</dbReference>
<dbReference type="eggNOG" id="arCOG00996">
    <property type="taxonomic scope" value="Archaea"/>
</dbReference>
<name>G4RLZ4_THETK</name>
<dbReference type="Proteomes" id="UP000002654">
    <property type="component" value="Chromosome"/>
</dbReference>
<organism evidence="1 2">
    <name type="scientific">Thermoproteus tenax (strain ATCC 35583 / DSM 2078 / JCM 9277 / NBRC 100435 / Kra 1)</name>
    <dbReference type="NCBI Taxonomy" id="768679"/>
    <lineage>
        <taxon>Archaea</taxon>
        <taxon>Thermoproteota</taxon>
        <taxon>Thermoprotei</taxon>
        <taxon>Thermoproteales</taxon>
        <taxon>Thermoproteaceae</taxon>
        <taxon>Thermoproteus</taxon>
    </lineage>
</organism>
<sequence>MRTEPKPWLYFEVESIMVNAMEADERARAITGFEGELWVDSGGYQVLKRGLEVSPYALAERYRRIGCDVCLSLDVPPAPSDDPATAQRKFETSYRNWRILRSELPEARIMPVIHVYPDERLFARWLSAYEDAEELAIGGAVPYVLIARGAPSNSRELAMRLFAMARERFGGRLHLLGMGSPSVSATLEILGIDSADSATWRLKAAYGKVVLPGGGERHVTSRDVNFGRRKAREEELEELYAYLRSSGFPLLDGYDDFKSRLRASFEYRALVNAWVILRSRSPPRSAVFKKLYLWALEWAHGPKAREEAEQSQAQRKG</sequence>
<evidence type="ECO:0000313" key="1">
    <source>
        <dbReference type="EMBL" id="CCC82589.1"/>
    </source>
</evidence>
<dbReference type="PATRIC" id="fig|768679.9.peg.1998"/>
<accession>G4RLZ4</accession>